<evidence type="ECO:0000313" key="2">
    <source>
        <dbReference type="EMBL" id="KAK0516026.1"/>
    </source>
</evidence>
<reference evidence="2" key="1">
    <citation type="submission" date="2023-03" db="EMBL/GenBank/DDBJ databases">
        <title>Complete genome of Cladonia borealis.</title>
        <authorList>
            <person name="Park H."/>
        </authorList>
    </citation>
    <scope>NUCLEOTIDE SEQUENCE</scope>
    <source>
        <strain evidence="2">ANT050790</strain>
    </source>
</reference>
<proteinExistence type="predicted"/>
<dbReference type="EMBL" id="JAFEKC020000003">
    <property type="protein sequence ID" value="KAK0516026.1"/>
    <property type="molecule type" value="Genomic_DNA"/>
</dbReference>
<keyword evidence="3" id="KW-1185">Reference proteome</keyword>
<gene>
    <name evidence="2" type="ORF">JMJ35_002060</name>
</gene>
<keyword evidence="1" id="KW-0472">Membrane</keyword>
<feature type="transmembrane region" description="Helical" evidence="1">
    <location>
        <begin position="7"/>
        <end position="30"/>
    </location>
</feature>
<evidence type="ECO:0000313" key="3">
    <source>
        <dbReference type="Proteomes" id="UP001166286"/>
    </source>
</evidence>
<organism evidence="2 3">
    <name type="scientific">Cladonia borealis</name>
    <dbReference type="NCBI Taxonomy" id="184061"/>
    <lineage>
        <taxon>Eukaryota</taxon>
        <taxon>Fungi</taxon>
        <taxon>Dikarya</taxon>
        <taxon>Ascomycota</taxon>
        <taxon>Pezizomycotina</taxon>
        <taxon>Lecanoromycetes</taxon>
        <taxon>OSLEUM clade</taxon>
        <taxon>Lecanoromycetidae</taxon>
        <taxon>Lecanorales</taxon>
        <taxon>Lecanorineae</taxon>
        <taxon>Cladoniaceae</taxon>
        <taxon>Cladonia</taxon>
    </lineage>
</organism>
<dbReference type="AlphaFoldDB" id="A0AA39UDZ8"/>
<evidence type="ECO:0000256" key="1">
    <source>
        <dbReference type="SAM" id="Phobius"/>
    </source>
</evidence>
<dbReference type="Proteomes" id="UP001166286">
    <property type="component" value="Unassembled WGS sequence"/>
</dbReference>
<comment type="caution">
    <text evidence="2">The sequence shown here is derived from an EMBL/GenBank/DDBJ whole genome shotgun (WGS) entry which is preliminary data.</text>
</comment>
<sequence>MYLDPNAVLTAFIQIIGLTAAIVFGVFSALSWSEAVKASYEAAASNTIAMFALCSSQNGTDTDQLGALCLNITKAAGQSLSAVASSLFPLQTSTVPTVTATGIPSGAPTTTSAPSTSHTPQTVGTIIGIVFGAFTFSLTMISMIRWCHRHA</sequence>
<keyword evidence="1" id="KW-1133">Transmembrane helix</keyword>
<accession>A0AA39UDZ8</accession>
<feature type="transmembrane region" description="Helical" evidence="1">
    <location>
        <begin position="123"/>
        <end position="144"/>
    </location>
</feature>
<name>A0AA39UDZ8_9LECA</name>
<keyword evidence="1" id="KW-0812">Transmembrane</keyword>
<protein>
    <submittedName>
        <fullName evidence="2">Uncharacterized protein</fullName>
    </submittedName>
</protein>